<feature type="domain" description="LysM" evidence="2">
    <location>
        <begin position="27"/>
        <end position="77"/>
    </location>
</feature>
<proteinExistence type="predicted"/>
<evidence type="ECO:0000313" key="3">
    <source>
        <dbReference type="EMBL" id="SHL98286.1"/>
    </source>
</evidence>
<dbReference type="Proteomes" id="UP000183974">
    <property type="component" value="Unassembled WGS sequence"/>
</dbReference>
<feature type="chain" id="PRO_5012590623" evidence="1">
    <location>
        <begin position="23"/>
        <end position="338"/>
    </location>
</feature>
<dbReference type="PANTHER" id="PTHR35936">
    <property type="entry name" value="MEMBRANE-BOUND LYTIC MUREIN TRANSGLYCOSYLASE F"/>
    <property type="match status" value="1"/>
</dbReference>
<sequence>MCRVLFGFLLAFFVTGISPVSARDCTRTYIVQPGESLSMIAQAQYDDAALWEKIHADNLDVIGEKPDAVRAGMTLRLGCMGDAPSTNTPMPRDAIKVLTASGFAPFSDRDLPNGGLMTELVDAVMTRAAPAGGHTIHWIEDRAAHLDPLLSNALMDMGFPWPRPDCETAPQTPLCRTVLFSDPVFEALVVLFTDASRPLPYSNESDIAGRTLCRPRGFPTDDLDRPDRRWTSDGVIILIQPDSIDDCLLLVLEGQADAMVMDEFSGQSAVRRLNLTGRITALREHPLSIETLHVVVPRAHPQAQQLVDMVNTALHDMRESGTFHDILEAHLMRFWGEG</sequence>
<dbReference type="OrthoDB" id="8479038at2"/>
<dbReference type="RefSeq" id="WP_073035365.1">
    <property type="nucleotide sequence ID" value="NZ_BMLR01000009.1"/>
</dbReference>
<protein>
    <submittedName>
        <fullName evidence="3">Amino acid ABC transporter substrate-binding protein, PAAT family</fullName>
    </submittedName>
</protein>
<keyword evidence="4" id="KW-1185">Reference proteome</keyword>
<dbReference type="EMBL" id="FRBR01000008">
    <property type="protein sequence ID" value="SHL98286.1"/>
    <property type="molecule type" value="Genomic_DNA"/>
</dbReference>
<gene>
    <name evidence="3" type="ORF">SAMN05444398_10858</name>
</gene>
<evidence type="ECO:0000313" key="4">
    <source>
        <dbReference type="Proteomes" id="UP000183974"/>
    </source>
</evidence>
<dbReference type="AlphaFoldDB" id="A0A1M7F2R5"/>
<dbReference type="Gene3D" id="3.40.190.10">
    <property type="entry name" value="Periplasmic binding protein-like II"/>
    <property type="match status" value="2"/>
</dbReference>
<dbReference type="PANTHER" id="PTHR35936:SF19">
    <property type="entry name" value="AMINO-ACID-BINDING PROTEIN YXEM-RELATED"/>
    <property type="match status" value="1"/>
</dbReference>
<accession>A0A1M7F2R5</accession>
<dbReference type="Gene3D" id="3.10.350.10">
    <property type="entry name" value="LysM domain"/>
    <property type="match status" value="1"/>
</dbReference>
<organism evidence="3 4">
    <name type="scientific">Roseovarius pacificus</name>
    <dbReference type="NCBI Taxonomy" id="337701"/>
    <lineage>
        <taxon>Bacteria</taxon>
        <taxon>Pseudomonadati</taxon>
        <taxon>Pseudomonadota</taxon>
        <taxon>Alphaproteobacteria</taxon>
        <taxon>Rhodobacterales</taxon>
        <taxon>Roseobacteraceae</taxon>
        <taxon>Roseovarius</taxon>
    </lineage>
</organism>
<dbReference type="SUPFAM" id="SSF53850">
    <property type="entry name" value="Periplasmic binding protein-like II"/>
    <property type="match status" value="1"/>
</dbReference>
<dbReference type="STRING" id="337701.SAMN05444398_10858"/>
<dbReference type="InterPro" id="IPR018392">
    <property type="entry name" value="LysM"/>
</dbReference>
<feature type="signal peptide" evidence="1">
    <location>
        <begin position="1"/>
        <end position="22"/>
    </location>
</feature>
<evidence type="ECO:0000256" key="1">
    <source>
        <dbReference type="SAM" id="SignalP"/>
    </source>
</evidence>
<keyword evidence="1" id="KW-0732">Signal</keyword>
<name>A0A1M7F2R5_9RHOB</name>
<dbReference type="PROSITE" id="PS51782">
    <property type="entry name" value="LYSM"/>
    <property type="match status" value="1"/>
</dbReference>
<evidence type="ECO:0000259" key="2">
    <source>
        <dbReference type="PROSITE" id="PS51782"/>
    </source>
</evidence>
<reference evidence="3 4" key="1">
    <citation type="submission" date="2016-11" db="EMBL/GenBank/DDBJ databases">
        <authorList>
            <person name="Jaros S."/>
            <person name="Januszkiewicz K."/>
            <person name="Wedrychowicz H."/>
        </authorList>
    </citation>
    <scope>NUCLEOTIDE SEQUENCE [LARGE SCALE GENOMIC DNA]</scope>
    <source>
        <strain evidence="3 4">DSM 29589</strain>
    </source>
</reference>
<dbReference type="InterPro" id="IPR036779">
    <property type="entry name" value="LysM_dom_sf"/>
</dbReference>
<dbReference type="CDD" id="cd00118">
    <property type="entry name" value="LysM"/>
    <property type="match status" value="1"/>
</dbReference>